<dbReference type="SUPFAM" id="SSF52540">
    <property type="entry name" value="P-loop containing nucleoside triphosphate hydrolases"/>
    <property type="match status" value="1"/>
</dbReference>
<dbReference type="InterPro" id="IPR003593">
    <property type="entry name" value="AAA+_ATPase"/>
</dbReference>
<evidence type="ECO:0000313" key="6">
    <source>
        <dbReference type="EMBL" id="TWI33915.1"/>
    </source>
</evidence>
<dbReference type="InterPro" id="IPR050166">
    <property type="entry name" value="ABC_transporter_ATP-bind"/>
</dbReference>
<dbReference type="SMART" id="SM00382">
    <property type="entry name" value="AAA"/>
    <property type="match status" value="1"/>
</dbReference>
<evidence type="ECO:0000256" key="1">
    <source>
        <dbReference type="ARBA" id="ARBA00005417"/>
    </source>
</evidence>
<comment type="similarity">
    <text evidence="1">Belongs to the ABC transporter superfamily.</text>
</comment>
<keyword evidence="7" id="KW-1185">Reference proteome</keyword>
<dbReference type="PROSITE" id="PS50893">
    <property type="entry name" value="ABC_TRANSPORTER_2"/>
    <property type="match status" value="1"/>
</dbReference>
<dbReference type="OrthoDB" id="9802264at2"/>
<sequence length="278" mass="30927">MSYQDPTRLDSGITTGTAQSVAAPNSLLNINGVTLQYKTPEHLVTATYRVTFDIHTGDRFVLLGPSGCGKSTLLKSIAGFMPPVEGDIELKGRKVKRPGPDRAMVFQEFDQLLPWKTVRENVAFPLKVNGVSKDEADQRAMQMIEKVNLTKFLDVYPHMLSGGMKQRVAIARAMAMRPDVLLMDEPYAALDALTRRKMQDELLSLWEDLRFTLVFVTHSIEEAVLIGTRILVLSPHPGQVRAEINTHQFDSRNADSPEFAATCARIRGMLFGDAETAH</sequence>
<dbReference type="Proteomes" id="UP000316225">
    <property type="component" value="Unassembled WGS sequence"/>
</dbReference>
<protein>
    <submittedName>
        <fullName evidence="6">NitT/TauT family transport system ATP-binding protein</fullName>
    </submittedName>
</protein>
<feature type="domain" description="ABC transporter" evidence="5">
    <location>
        <begin position="28"/>
        <end position="262"/>
    </location>
</feature>
<dbReference type="AlphaFoldDB" id="A0A562NNZ5"/>
<dbReference type="PROSITE" id="PS00211">
    <property type="entry name" value="ABC_TRANSPORTER_1"/>
    <property type="match status" value="1"/>
</dbReference>
<accession>A0A562NNZ5</accession>
<dbReference type="GO" id="GO:0016887">
    <property type="term" value="F:ATP hydrolysis activity"/>
    <property type="evidence" value="ECO:0007669"/>
    <property type="project" value="InterPro"/>
</dbReference>
<dbReference type="InterPro" id="IPR017871">
    <property type="entry name" value="ABC_transporter-like_CS"/>
</dbReference>
<dbReference type="EMBL" id="VLKU01000006">
    <property type="protein sequence ID" value="TWI33915.1"/>
    <property type="molecule type" value="Genomic_DNA"/>
</dbReference>
<dbReference type="InterPro" id="IPR003439">
    <property type="entry name" value="ABC_transporter-like_ATP-bd"/>
</dbReference>
<dbReference type="InterPro" id="IPR027417">
    <property type="entry name" value="P-loop_NTPase"/>
</dbReference>
<evidence type="ECO:0000256" key="3">
    <source>
        <dbReference type="ARBA" id="ARBA00022741"/>
    </source>
</evidence>
<proteinExistence type="inferred from homology"/>
<name>A0A562NNZ5_9RHOB</name>
<evidence type="ECO:0000256" key="4">
    <source>
        <dbReference type="ARBA" id="ARBA00022840"/>
    </source>
</evidence>
<keyword evidence="2" id="KW-0813">Transport</keyword>
<dbReference type="PANTHER" id="PTHR42788">
    <property type="entry name" value="TAURINE IMPORT ATP-BINDING PROTEIN-RELATED"/>
    <property type="match status" value="1"/>
</dbReference>
<evidence type="ECO:0000256" key="2">
    <source>
        <dbReference type="ARBA" id="ARBA00022448"/>
    </source>
</evidence>
<keyword evidence="4 6" id="KW-0067">ATP-binding</keyword>
<reference evidence="6 7" key="1">
    <citation type="journal article" date="2015" name="Stand. Genomic Sci.">
        <title>Genomic Encyclopedia of Bacterial and Archaeal Type Strains, Phase III: the genomes of soil and plant-associated and newly described type strains.</title>
        <authorList>
            <person name="Whitman W.B."/>
            <person name="Woyke T."/>
            <person name="Klenk H.P."/>
            <person name="Zhou Y."/>
            <person name="Lilburn T.G."/>
            <person name="Beck B.J."/>
            <person name="De Vos P."/>
            <person name="Vandamme P."/>
            <person name="Eisen J.A."/>
            <person name="Garrity G."/>
            <person name="Hugenholtz P."/>
            <person name="Kyrpides N.C."/>
        </authorList>
    </citation>
    <scope>NUCLEOTIDE SEQUENCE [LARGE SCALE GENOMIC DNA]</scope>
    <source>
        <strain evidence="6 7">CGMCC 1.5364</strain>
    </source>
</reference>
<comment type="caution">
    <text evidence="6">The sequence shown here is derived from an EMBL/GenBank/DDBJ whole genome shotgun (WGS) entry which is preliminary data.</text>
</comment>
<evidence type="ECO:0000259" key="5">
    <source>
        <dbReference type="PROSITE" id="PS50893"/>
    </source>
</evidence>
<gene>
    <name evidence="6" type="ORF">IQ24_02282</name>
</gene>
<keyword evidence="3" id="KW-0547">Nucleotide-binding</keyword>
<dbReference type="RefSeq" id="WP_145398081.1">
    <property type="nucleotide sequence ID" value="NZ_VLKU01000006.1"/>
</dbReference>
<dbReference type="CDD" id="cd03293">
    <property type="entry name" value="ABC_NrtD_SsuB_transporters"/>
    <property type="match status" value="1"/>
</dbReference>
<dbReference type="GO" id="GO:0005524">
    <property type="term" value="F:ATP binding"/>
    <property type="evidence" value="ECO:0007669"/>
    <property type="project" value="UniProtKB-KW"/>
</dbReference>
<dbReference type="PANTHER" id="PTHR42788:SF10">
    <property type="entry name" value="ABC TRANSPORTER ATP-BINDING PROTEIN"/>
    <property type="match status" value="1"/>
</dbReference>
<dbReference type="Gene3D" id="3.40.50.300">
    <property type="entry name" value="P-loop containing nucleotide triphosphate hydrolases"/>
    <property type="match status" value="1"/>
</dbReference>
<dbReference type="Pfam" id="PF00005">
    <property type="entry name" value="ABC_tran"/>
    <property type="match status" value="1"/>
</dbReference>
<evidence type="ECO:0000313" key="7">
    <source>
        <dbReference type="Proteomes" id="UP000316225"/>
    </source>
</evidence>
<organism evidence="6 7">
    <name type="scientific">Paracoccus sulfuroxidans</name>
    <dbReference type="NCBI Taxonomy" id="384678"/>
    <lineage>
        <taxon>Bacteria</taxon>
        <taxon>Pseudomonadati</taxon>
        <taxon>Pseudomonadota</taxon>
        <taxon>Alphaproteobacteria</taxon>
        <taxon>Rhodobacterales</taxon>
        <taxon>Paracoccaceae</taxon>
        <taxon>Paracoccus</taxon>
    </lineage>
</organism>